<organism evidence="1 2">
    <name type="scientific">Streptomyces rhizosphaericus</name>
    <dbReference type="NCBI Taxonomy" id="114699"/>
    <lineage>
        <taxon>Bacteria</taxon>
        <taxon>Bacillati</taxon>
        <taxon>Actinomycetota</taxon>
        <taxon>Actinomycetes</taxon>
        <taxon>Kitasatosporales</taxon>
        <taxon>Streptomycetaceae</taxon>
        <taxon>Streptomyces</taxon>
        <taxon>Streptomyces violaceusniger group</taxon>
    </lineage>
</organism>
<dbReference type="AlphaFoldDB" id="A0A6G4A8L4"/>
<keyword evidence="1" id="KW-0378">Hydrolase</keyword>
<dbReference type="SUPFAM" id="SSF53474">
    <property type="entry name" value="alpha/beta-Hydrolases"/>
    <property type="match status" value="1"/>
</dbReference>
<name>A0A6G4A8L4_9ACTN</name>
<dbReference type="GO" id="GO:0016787">
    <property type="term" value="F:hydrolase activity"/>
    <property type="evidence" value="ECO:0007669"/>
    <property type="project" value="UniProtKB-KW"/>
</dbReference>
<dbReference type="Proteomes" id="UP000476310">
    <property type="component" value="Unassembled WGS sequence"/>
</dbReference>
<dbReference type="InterPro" id="IPR029058">
    <property type="entry name" value="AB_hydrolase_fold"/>
</dbReference>
<proteinExistence type="predicted"/>
<dbReference type="EMBL" id="JAAIKT010000001">
    <property type="protein sequence ID" value="NEW69039.1"/>
    <property type="molecule type" value="Genomic_DNA"/>
</dbReference>
<evidence type="ECO:0000313" key="2">
    <source>
        <dbReference type="Proteomes" id="UP000476310"/>
    </source>
</evidence>
<dbReference type="Gene3D" id="3.40.50.1820">
    <property type="entry name" value="alpha/beta hydrolase"/>
    <property type="match status" value="1"/>
</dbReference>
<keyword evidence="2" id="KW-1185">Reference proteome</keyword>
<reference evidence="1" key="1">
    <citation type="submission" date="2020-02" db="EMBL/GenBank/DDBJ databases">
        <title>A new Streptomyces sp. for controlling soil-borne diseases.</title>
        <authorList>
            <person name="Li X."/>
            <person name="Tian Y."/>
            <person name="Gao K."/>
        </authorList>
    </citation>
    <scope>NUCLEOTIDE SEQUENCE [LARGE SCALE GENOMIC DNA]</scope>
    <source>
        <strain evidence="1">0250</strain>
    </source>
</reference>
<comment type="caution">
    <text evidence="1">The sequence shown here is derived from an EMBL/GenBank/DDBJ whole genome shotgun (WGS) entry which is preliminary data.</text>
</comment>
<protein>
    <submittedName>
        <fullName evidence="1">Alpha/beta hydrolase</fullName>
    </submittedName>
</protein>
<gene>
    <name evidence="1" type="ORF">G4H13_01085</name>
</gene>
<evidence type="ECO:0000313" key="1">
    <source>
        <dbReference type="EMBL" id="NEW69039.1"/>
    </source>
</evidence>
<sequence>MSMNRVLMSSAQSVHSWDEPAGIAPRGTLVLLPGRGEHGGVYERFGRRISADGYRVRALGDASSDPEAVAEAATKLLRDEALPGPRVLVGSDTGASHAARLAALDGSGPDGLILAGLPTGSRPAETATRNWEEELELRTACPTHRGRLTDDTAFRRGALADPSAPESPTLDTLEGISVPVLGLHGAEDTVSPLHEVRRVFRGLRGAELVSLAGTRHDVLNDVTHRTAAATVVLFLERLRLDSGPAPIAVTEDLV</sequence>
<accession>A0A6G4A8L4</accession>